<sequence>MHGAVRRLVPKEAFYPLEKLARNRDTKIVACAHYFAIDPAAARDGSTPAGEDSSSSQSFAAHCVGCTKILSAANDLVQQLKASAHDIPTIGTRTLKKHFGHLSAYVLQDARGGYFVTGEG</sequence>
<evidence type="ECO:0000313" key="1">
    <source>
        <dbReference type="EMBL" id="KAG5471762.1"/>
    </source>
</evidence>
<dbReference type="Proteomes" id="UP000674143">
    <property type="component" value="Chromosome 31"/>
</dbReference>
<keyword evidence="2" id="KW-1185">Reference proteome</keyword>
<reference evidence="1 2" key="1">
    <citation type="submission" date="2021-02" db="EMBL/GenBank/DDBJ databases">
        <title>Leishmania (Mundinia) orientalis Genome sequencing and assembly.</title>
        <authorList>
            <person name="Almutairi H."/>
            <person name="Gatherer D."/>
        </authorList>
    </citation>
    <scope>NUCLEOTIDE SEQUENCE [LARGE SCALE GENOMIC DNA]</scope>
    <source>
        <strain evidence="1">LSCM4</strain>
    </source>
</reference>
<organism evidence="1 2">
    <name type="scientific">Leishmania orientalis</name>
    <dbReference type="NCBI Taxonomy" id="2249476"/>
    <lineage>
        <taxon>Eukaryota</taxon>
        <taxon>Discoba</taxon>
        <taxon>Euglenozoa</taxon>
        <taxon>Kinetoplastea</taxon>
        <taxon>Metakinetoplastina</taxon>
        <taxon>Trypanosomatida</taxon>
        <taxon>Trypanosomatidae</taxon>
        <taxon>Leishmaniinae</taxon>
        <taxon>Leishmania</taxon>
    </lineage>
</organism>
<dbReference type="RefSeq" id="XP_067060879.1">
    <property type="nucleotide sequence ID" value="XM_067205327.1"/>
</dbReference>
<dbReference type="KEGG" id="loi:92359261"/>
<dbReference type="EMBL" id="JAFHLR010000031">
    <property type="protein sequence ID" value="KAG5471762.1"/>
    <property type="molecule type" value="Genomic_DNA"/>
</dbReference>
<evidence type="ECO:0000313" key="2">
    <source>
        <dbReference type="Proteomes" id="UP000674143"/>
    </source>
</evidence>
<gene>
    <name evidence="1" type="ORF">LSCM4_03315</name>
</gene>
<protein>
    <submittedName>
        <fullName evidence="1">Uncharacterized protein</fullName>
    </submittedName>
</protein>
<name>A0A836FYP4_9TRYP</name>
<comment type="caution">
    <text evidence="1">The sequence shown here is derived from an EMBL/GenBank/DDBJ whole genome shotgun (WGS) entry which is preliminary data.</text>
</comment>
<accession>A0A836FYP4</accession>
<proteinExistence type="predicted"/>
<dbReference type="AlphaFoldDB" id="A0A836FYP4"/>
<dbReference type="GeneID" id="92359261"/>